<protein>
    <submittedName>
        <fullName evidence="1">Uncharacterized protein</fullName>
    </submittedName>
</protein>
<gene>
    <name evidence="1" type="ORF">B9Z19DRAFT_1096890</name>
</gene>
<dbReference type="AlphaFoldDB" id="A0A2T6ZAY3"/>
<dbReference type="EMBL" id="NESQ01000494">
    <property type="protein sequence ID" value="PUU72629.1"/>
    <property type="molecule type" value="Genomic_DNA"/>
</dbReference>
<evidence type="ECO:0000313" key="2">
    <source>
        <dbReference type="Proteomes" id="UP000244722"/>
    </source>
</evidence>
<sequence length="117" mass="13842">MRTREIEPMKNQNLQLSKFPLKIRAKSRFHIAVCTAKYRESAVSILTLKNYHHHHHQQKIMENANHQSQSRNRAHAFFPVMATKTNCNHRNYATRKIKRTGFSVHGSMILYMLHPLH</sequence>
<keyword evidence="2" id="KW-1185">Reference proteome</keyword>
<name>A0A2T6ZAY3_TUBBO</name>
<organism evidence="1 2">
    <name type="scientific">Tuber borchii</name>
    <name type="common">White truffle</name>
    <dbReference type="NCBI Taxonomy" id="42251"/>
    <lineage>
        <taxon>Eukaryota</taxon>
        <taxon>Fungi</taxon>
        <taxon>Dikarya</taxon>
        <taxon>Ascomycota</taxon>
        <taxon>Pezizomycotina</taxon>
        <taxon>Pezizomycetes</taxon>
        <taxon>Pezizales</taxon>
        <taxon>Tuberaceae</taxon>
        <taxon>Tuber</taxon>
    </lineage>
</organism>
<comment type="caution">
    <text evidence="1">The sequence shown here is derived from an EMBL/GenBank/DDBJ whole genome shotgun (WGS) entry which is preliminary data.</text>
</comment>
<evidence type="ECO:0000313" key="1">
    <source>
        <dbReference type="EMBL" id="PUU72629.1"/>
    </source>
</evidence>
<dbReference type="Proteomes" id="UP000244722">
    <property type="component" value="Unassembled WGS sequence"/>
</dbReference>
<reference evidence="1 2" key="1">
    <citation type="submission" date="2017-04" db="EMBL/GenBank/DDBJ databases">
        <title>Draft genome sequence of Tuber borchii Vittad., a whitish edible truffle.</title>
        <authorList>
            <consortium name="DOE Joint Genome Institute"/>
            <person name="Murat C."/>
            <person name="Kuo A."/>
            <person name="Barry K.W."/>
            <person name="Clum A."/>
            <person name="Dockter R.B."/>
            <person name="Fauchery L."/>
            <person name="Iotti M."/>
            <person name="Kohler A."/>
            <person name="Labutti K."/>
            <person name="Lindquist E.A."/>
            <person name="Lipzen A."/>
            <person name="Ohm R.A."/>
            <person name="Wang M."/>
            <person name="Grigoriev I.V."/>
            <person name="Zambonelli A."/>
            <person name="Martin F.M."/>
        </authorList>
    </citation>
    <scope>NUCLEOTIDE SEQUENCE [LARGE SCALE GENOMIC DNA]</scope>
    <source>
        <strain evidence="1 2">Tbo3840</strain>
    </source>
</reference>
<proteinExistence type="predicted"/>
<accession>A0A2T6ZAY3</accession>